<comment type="caution">
    <text evidence="2">The sequence shown here is derived from an EMBL/GenBank/DDBJ whole genome shotgun (WGS) entry which is preliminary data.</text>
</comment>
<evidence type="ECO:0000256" key="1">
    <source>
        <dbReference type="SAM" id="MobiDB-lite"/>
    </source>
</evidence>
<dbReference type="EMBL" id="LXQA010580738">
    <property type="protein sequence ID" value="MCI60399.1"/>
    <property type="molecule type" value="Genomic_DNA"/>
</dbReference>
<evidence type="ECO:0000313" key="3">
    <source>
        <dbReference type="Proteomes" id="UP000265520"/>
    </source>
</evidence>
<feature type="region of interest" description="Disordered" evidence="1">
    <location>
        <begin position="1"/>
        <end position="30"/>
    </location>
</feature>
<feature type="non-terminal residue" evidence="2">
    <location>
        <position position="1"/>
    </location>
</feature>
<proteinExistence type="predicted"/>
<evidence type="ECO:0000313" key="2">
    <source>
        <dbReference type="EMBL" id="MCI60399.1"/>
    </source>
</evidence>
<dbReference type="Proteomes" id="UP000265520">
    <property type="component" value="Unassembled WGS sequence"/>
</dbReference>
<sequence length="30" mass="3204">LGVAERPDTRDSEEKQKVFGLQATGSDGGR</sequence>
<protein>
    <submittedName>
        <fullName evidence="2">Uncharacterized protein</fullName>
    </submittedName>
</protein>
<accession>A0A392TGW3</accession>
<feature type="compositionally biased region" description="Basic and acidic residues" evidence="1">
    <location>
        <begin position="1"/>
        <end position="17"/>
    </location>
</feature>
<dbReference type="AlphaFoldDB" id="A0A392TGW3"/>
<organism evidence="2 3">
    <name type="scientific">Trifolium medium</name>
    <dbReference type="NCBI Taxonomy" id="97028"/>
    <lineage>
        <taxon>Eukaryota</taxon>
        <taxon>Viridiplantae</taxon>
        <taxon>Streptophyta</taxon>
        <taxon>Embryophyta</taxon>
        <taxon>Tracheophyta</taxon>
        <taxon>Spermatophyta</taxon>
        <taxon>Magnoliopsida</taxon>
        <taxon>eudicotyledons</taxon>
        <taxon>Gunneridae</taxon>
        <taxon>Pentapetalae</taxon>
        <taxon>rosids</taxon>
        <taxon>fabids</taxon>
        <taxon>Fabales</taxon>
        <taxon>Fabaceae</taxon>
        <taxon>Papilionoideae</taxon>
        <taxon>50 kb inversion clade</taxon>
        <taxon>NPAAA clade</taxon>
        <taxon>Hologalegina</taxon>
        <taxon>IRL clade</taxon>
        <taxon>Trifolieae</taxon>
        <taxon>Trifolium</taxon>
    </lineage>
</organism>
<keyword evidence="3" id="KW-1185">Reference proteome</keyword>
<name>A0A392TGW3_9FABA</name>
<reference evidence="2 3" key="1">
    <citation type="journal article" date="2018" name="Front. Plant Sci.">
        <title>Red Clover (Trifolium pratense) and Zigzag Clover (T. medium) - A Picture of Genomic Similarities and Differences.</title>
        <authorList>
            <person name="Dluhosova J."/>
            <person name="Istvanek J."/>
            <person name="Nedelnik J."/>
            <person name="Repkova J."/>
        </authorList>
    </citation>
    <scope>NUCLEOTIDE SEQUENCE [LARGE SCALE GENOMIC DNA]</scope>
    <source>
        <strain evidence="3">cv. 10/8</strain>
        <tissue evidence="2">Leaf</tissue>
    </source>
</reference>